<evidence type="ECO:0000313" key="1">
    <source>
        <dbReference type="EMBL" id="STZ76951.1"/>
    </source>
</evidence>
<gene>
    <name evidence="1" type="ORF">NCTC10295_01744</name>
</gene>
<proteinExistence type="predicted"/>
<keyword evidence="2" id="KW-1185">Reference proteome</keyword>
<dbReference type="Proteomes" id="UP000254651">
    <property type="component" value="Unassembled WGS sequence"/>
</dbReference>
<dbReference type="AlphaFoldDB" id="A0A378UKD5"/>
<name>A0A378UKD5_BERDE</name>
<evidence type="ECO:0000313" key="2">
    <source>
        <dbReference type="Proteomes" id="UP000254651"/>
    </source>
</evidence>
<accession>A0A378UKD5</accession>
<protein>
    <submittedName>
        <fullName evidence="1">Uncharacterized protein</fullName>
    </submittedName>
</protein>
<organism evidence="1 2">
    <name type="scientific">Bergeriella denitrificans</name>
    <name type="common">Neisseria denitrificans</name>
    <dbReference type="NCBI Taxonomy" id="494"/>
    <lineage>
        <taxon>Bacteria</taxon>
        <taxon>Pseudomonadati</taxon>
        <taxon>Pseudomonadota</taxon>
        <taxon>Betaproteobacteria</taxon>
        <taxon>Neisseriales</taxon>
        <taxon>Neisseriaceae</taxon>
        <taxon>Bergeriella</taxon>
    </lineage>
</organism>
<reference evidence="1 2" key="1">
    <citation type="submission" date="2018-06" db="EMBL/GenBank/DDBJ databases">
        <authorList>
            <consortium name="Pathogen Informatics"/>
            <person name="Doyle S."/>
        </authorList>
    </citation>
    <scope>NUCLEOTIDE SEQUENCE [LARGE SCALE GENOMIC DNA]</scope>
    <source>
        <strain evidence="1 2">NCTC10295</strain>
    </source>
</reference>
<dbReference type="EMBL" id="UGQS01000002">
    <property type="protein sequence ID" value="STZ76951.1"/>
    <property type="molecule type" value="Genomic_DNA"/>
</dbReference>
<sequence length="70" mass="8345">MHIRPYQFFSIKGNTVDNNEKSYSLRFLQNNPEIDFEQAWSWSPQNNMNQLHLQTATFSGKKQTDDYTNE</sequence>